<organism evidence="1 2">
    <name type="scientific">Pseudonocardia tropica</name>
    <dbReference type="NCBI Taxonomy" id="681289"/>
    <lineage>
        <taxon>Bacteria</taxon>
        <taxon>Bacillati</taxon>
        <taxon>Actinomycetota</taxon>
        <taxon>Actinomycetes</taxon>
        <taxon>Pseudonocardiales</taxon>
        <taxon>Pseudonocardiaceae</taxon>
        <taxon>Pseudonocardia</taxon>
    </lineage>
</organism>
<protein>
    <submittedName>
        <fullName evidence="1">Uncharacterized protein</fullName>
    </submittedName>
</protein>
<dbReference type="Proteomes" id="UP001464923">
    <property type="component" value="Unassembled WGS sequence"/>
</dbReference>
<keyword evidence="2" id="KW-1185">Reference proteome</keyword>
<proteinExistence type="predicted"/>
<dbReference type="RefSeq" id="WP_345645306.1">
    <property type="nucleotide sequence ID" value="NZ_BAABLY010000029.1"/>
</dbReference>
<evidence type="ECO:0000313" key="1">
    <source>
        <dbReference type="EMBL" id="MEQ3542433.1"/>
    </source>
</evidence>
<comment type="caution">
    <text evidence="1">The sequence shown here is derived from an EMBL/GenBank/DDBJ whole genome shotgun (WGS) entry which is preliminary data.</text>
</comment>
<gene>
    <name evidence="1" type="ORF">WHI96_26845</name>
</gene>
<dbReference type="EMBL" id="JBEDNP010000039">
    <property type="protein sequence ID" value="MEQ3542433.1"/>
    <property type="molecule type" value="Genomic_DNA"/>
</dbReference>
<sequence length="40" mass="4295">MSDPNQPLGDLTHADVAPGGLSLVVIYTEQLVLQRRFGVS</sequence>
<reference evidence="1 2" key="1">
    <citation type="submission" date="2024-03" db="EMBL/GenBank/DDBJ databases">
        <title>Draft genome sequence of Pseudonocardia tropica JCM 19149.</title>
        <authorList>
            <person name="Butdee W."/>
            <person name="Duangmal K."/>
        </authorList>
    </citation>
    <scope>NUCLEOTIDE SEQUENCE [LARGE SCALE GENOMIC DNA]</scope>
    <source>
        <strain evidence="1 2">JCM 19149</strain>
    </source>
</reference>
<accession>A0ABV1K2I2</accession>
<evidence type="ECO:0000313" key="2">
    <source>
        <dbReference type="Proteomes" id="UP001464923"/>
    </source>
</evidence>
<name>A0ABV1K2I2_9PSEU</name>